<feature type="transmembrane region" description="Helical" evidence="1">
    <location>
        <begin position="353"/>
        <end position="370"/>
    </location>
</feature>
<evidence type="ECO:0000313" key="2">
    <source>
        <dbReference type="EMBL" id="CEG56981.1"/>
    </source>
</evidence>
<evidence type="ECO:0000256" key="1">
    <source>
        <dbReference type="SAM" id="Phobius"/>
    </source>
</evidence>
<dbReference type="EMBL" id="LN614827">
    <property type="protein sequence ID" value="CEG56981.1"/>
    <property type="molecule type" value="Genomic_DNA"/>
</dbReference>
<keyword evidence="1" id="KW-1133">Transmembrane helix</keyword>
<dbReference type="RefSeq" id="WP_045095553.1">
    <property type="nucleotide sequence ID" value="NZ_LN614827.1"/>
</dbReference>
<feature type="transmembrane region" description="Helical" evidence="1">
    <location>
        <begin position="12"/>
        <end position="31"/>
    </location>
</feature>
<dbReference type="HOGENOM" id="CLU_688480_0_0_6"/>
<dbReference type="STRING" id="1212491.LFA_1571"/>
<accession>A0A098G4T8</accession>
<dbReference type="OrthoDB" id="5639108at2"/>
<reference evidence="3" key="1">
    <citation type="submission" date="2014-09" db="EMBL/GenBank/DDBJ databases">
        <authorList>
            <person name="Gomez-Valero L."/>
        </authorList>
    </citation>
    <scope>NUCLEOTIDE SEQUENCE [LARGE SCALE GENOMIC DNA]</scope>
    <source>
        <strain evidence="3">ATCC700992</strain>
    </source>
</reference>
<protein>
    <submittedName>
        <fullName evidence="2">Uncharacterized protein</fullName>
    </submittedName>
</protein>
<sequence length="400" mass="44855">MQHTKLSNPQTVNACTLISIAVVGAVFSATNDTDMKERIRKAHIDFQNHYRKDFSNSVDGAGVLEDDAYERYFSEQFAQPTSRELSAPAQNIDIKDLLQNRATVGSVDLFMMFNGEAVDAIEQAIRSRHPNAKPIDWETITEEQLRKLVPNEKKPPLREQFLAVINALNSQGITIRTEGHTISVAKRGNVYYSYDSATGILSDTDSADEMANHISDKLHTNHAKSATVYTFSPTVTLDERIEKQLRGEEKCHKQDNEQTRKKENVADKEKVAKINAQLAILASKTTELRQDGYIEAEQAAQNIYNAVDKLVKQYEKGTINEQKLKDDSQIAINNNLDELEKFRGWKLKKVGEVLINLLAVICSVGISYLATGKFMLFTAKTDSAEKVSNLEESVNNALKK</sequence>
<gene>
    <name evidence="2" type="ORF">LFA_1571</name>
</gene>
<evidence type="ECO:0000313" key="3">
    <source>
        <dbReference type="Proteomes" id="UP000032430"/>
    </source>
</evidence>
<name>A0A098G4T8_9GAMM</name>
<dbReference type="AlphaFoldDB" id="A0A098G4T8"/>
<proteinExistence type="predicted"/>
<keyword evidence="1" id="KW-0812">Transmembrane</keyword>
<keyword evidence="1" id="KW-0472">Membrane</keyword>
<keyword evidence="3" id="KW-1185">Reference proteome</keyword>
<organism evidence="2 3">
    <name type="scientific">Legionella fallonii LLAP-10</name>
    <dbReference type="NCBI Taxonomy" id="1212491"/>
    <lineage>
        <taxon>Bacteria</taxon>
        <taxon>Pseudomonadati</taxon>
        <taxon>Pseudomonadota</taxon>
        <taxon>Gammaproteobacteria</taxon>
        <taxon>Legionellales</taxon>
        <taxon>Legionellaceae</taxon>
        <taxon>Legionella</taxon>
    </lineage>
</organism>
<dbReference type="Proteomes" id="UP000032430">
    <property type="component" value="Chromosome I"/>
</dbReference>
<dbReference type="KEGG" id="lfa:LFA_1571"/>